<keyword evidence="1" id="KW-0732">Signal</keyword>
<feature type="chain" id="PRO_5043946583" description="NEAT domain-containing protein" evidence="1">
    <location>
        <begin position="27"/>
        <end position="190"/>
    </location>
</feature>
<dbReference type="AlphaFoldDB" id="A0AAW3JQY8"/>
<sequence length="190" mass="21290">MYFSKFAKKVLAVAVAVAVTASSVVATPSTKKADAASYKAYLCLQTAKFTFRNQHDDAKFSNKLQNTTNKLSKNSVKFKDTTMKKGKKTYTVQLTGLNKCIAKDKTFNTLYVDTNIKGKDKKKVTVTNVKVFFDGKKVKTIKKGVLTPDPGQTDGFVQLQIINMWNSRVAKFKYTMPKKTIKVTYTVKIK</sequence>
<keyword evidence="3" id="KW-1185">Reference proteome</keyword>
<gene>
    <name evidence="2" type="ORF">APZ18_08160</name>
</gene>
<feature type="signal peptide" evidence="1">
    <location>
        <begin position="1"/>
        <end position="26"/>
    </location>
</feature>
<comment type="caution">
    <text evidence="2">The sequence shown here is derived from an EMBL/GenBank/DDBJ whole genome shotgun (WGS) entry which is preliminary data.</text>
</comment>
<evidence type="ECO:0000313" key="3">
    <source>
        <dbReference type="Proteomes" id="UP000050833"/>
    </source>
</evidence>
<proteinExistence type="predicted"/>
<organism evidence="2 3">
    <name type="scientific">Butyribacter intestini</name>
    <dbReference type="NCBI Taxonomy" id="1703332"/>
    <lineage>
        <taxon>Bacteria</taxon>
        <taxon>Bacillati</taxon>
        <taxon>Bacillota</taxon>
        <taxon>Clostridia</taxon>
        <taxon>Lachnospirales</taxon>
        <taxon>Lachnospiraceae</taxon>
        <taxon>Butyribacter</taxon>
    </lineage>
</organism>
<dbReference type="RefSeq" id="WP_055943673.1">
    <property type="nucleotide sequence ID" value="NZ_LLKB01000005.1"/>
</dbReference>
<name>A0AAW3JQY8_9FIRM</name>
<dbReference type="EMBL" id="LLKB01000005">
    <property type="protein sequence ID" value="KQC84696.1"/>
    <property type="molecule type" value="Genomic_DNA"/>
</dbReference>
<evidence type="ECO:0000313" key="2">
    <source>
        <dbReference type="EMBL" id="KQC84696.1"/>
    </source>
</evidence>
<evidence type="ECO:0008006" key="4">
    <source>
        <dbReference type="Google" id="ProtNLM"/>
    </source>
</evidence>
<reference evidence="2 3" key="1">
    <citation type="submission" date="2015-10" db="EMBL/GenBank/DDBJ databases">
        <title>Butyribacter intestini gen. nov., sp. nov., a butyric acid-producing bacterium of the family Lachnospiraceae isolated from the human faeces.</title>
        <authorList>
            <person name="Zou Y."/>
            <person name="Xue W."/>
            <person name="Luo G."/>
            <person name="Lv M."/>
        </authorList>
    </citation>
    <scope>NUCLEOTIDE SEQUENCE [LARGE SCALE GENOMIC DNA]</scope>
    <source>
        <strain evidence="2 3">TF01-11</strain>
    </source>
</reference>
<accession>A0AAW3JQY8</accession>
<dbReference type="Proteomes" id="UP000050833">
    <property type="component" value="Unassembled WGS sequence"/>
</dbReference>
<evidence type="ECO:0000256" key="1">
    <source>
        <dbReference type="SAM" id="SignalP"/>
    </source>
</evidence>
<protein>
    <recommendedName>
        <fullName evidence="4">NEAT domain-containing protein</fullName>
    </recommendedName>
</protein>